<dbReference type="OrthoDB" id="10250354at2759"/>
<evidence type="ECO:0000256" key="1">
    <source>
        <dbReference type="ARBA" id="ARBA00023186"/>
    </source>
</evidence>
<feature type="compositionally biased region" description="Basic and acidic residues" evidence="2">
    <location>
        <begin position="462"/>
        <end position="471"/>
    </location>
</feature>
<dbReference type="EMBL" id="JAACJP010000005">
    <property type="protein sequence ID" value="KAF5384238.1"/>
    <property type="molecule type" value="Genomic_DNA"/>
</dbReference>
<dbReference type="InterPro" id="IPR036869">
    <property type="entry name" value="J_dom_sf"/>
</dbReference>
<dbReference type="PROSITE" id="PS50076">
    <property type="entry name" value="DNAJ_2"/>
    <property type="match status" value="1"/>
</dbReference>
<dbReference type="PRINTS" id="PR00625">
    <property type="entry name" value="JDOMAIN"/>
</dbReference>
<dbReference type="GO" id="GO:0051787">
    <property type="term" value="F:misfolded protein binding"/>
    <property type="evidence" value="ECO:0007669"/>
    <property type="project" value="TreeGrafter"/>
</dbReference>
<feature type="domain" description="J" evidence="3">
    <location>
        <begin position="79"/>
        <end position="144"/>
    </location>
</feature>
<feature type="region of interest" description="Disordered" evidence="2">
    <location>
        <begin position="321"/>
        <end position="392"/>
    </location>
</feature>
<keyword evidence="5" id="KW-1185">Reference proteome</keyword>
<dbReference type="SUPFAM" id="SSF46565">
    <property type="entry name" value="Chaperone J-domain"/>
    <property type="match status" value="1"/>
</dbReference>
<feature type="region of interest" description="Disordered" evidence="2">
    <location>
        <begin position="434"/>
        <end position="502"/>
    </location>
</feature>
<feature type="compositionally biased region" description="Basic and acidic residues" evidence="2">
    <location>
        <begin position="374"/>
        <end position="385"/>
    </location>
</feature>
<dbReference type="InterPro" id="IPR001623">
    <property type="entry name" value="DnaJ_domain"/>
</dbReference>
<proteinExistence type="predicted"/>
<dbReference type="Gene3D" id="1.10.287.110">
    <property type="entry name" value="DnaJ domain"/>
    <property type="match status" value="1"/>
</dbReference>
<accession>A0A8H5HJ01</accession>
<feature type="compositionally biased region" description="Polar residues" evidence="2">
    <location>
        <begin position="481"/>
        <end position="492"/>
    </location>
</feature>
<dbReference type="GO" id="GO:0036503">
    <property type="term" value="P:ERAD pathway"/>
    <property type="evidence" value="ECO:0007669"/>
    <property type="project" value="TreeGrafter"/>
</dbReference>
<dbReference type="PANTHER" id="PTHR44360">
    <property type="entry name" value="DNAJ HOMOLOG SUBFAMILY B MEMBER 9"/>
    <property type="match status" value="1"/>
</dbReference>
<dbReference type="AlphaFoldDB" id="A0A8H5HJ01"/>
<dbReference type="GO" id="GO:0051087">
    <property type="term" value="F:protein-folding chaperone binding"/>
    <property type="evidence" value="ECO:0007669"/>
    <property type="project" value="TreeGrafter"/>
</dbReference>
<dbReference type="SMART" id="SM00271">
    <property type="entry name" value="DnaJ"/>
    <property type="match status" value="1"/>
</dbReference>
<dbReference type="Proteomes" id="UP000565441">
    <property type="component" value="Unassembled WGS sequence"/>
</dbReference>
<name>A0A8H5HJ01_9AGAR</name>
<protein>
    <recommendedName>
        <fullName evidence="3">J domain-containing protein</fullName>
    </recommendedName>
</protein>
<sequence>MFKSIVATMPLPLLSLVGWSVVPDFATKHLLSLLHRFAILPAPAAQPTYQKQYALTFAFVVLTYLSYNLIDSARSMPPNFYQILAVHPTVDEQGLKAAFRQFARKNHPDRPGVGPGGEELFIMVRDVYEALKDPVVRFAYDRFGPDVLLWSQKCTTTREYILHGLTQSSGYHIVVGAVLVFWSLIGSSGTNSASFWRYTLYATLFAAEISLILSPSPSPTSASTPALSGLLTTYTTHTPLHTLFPHRLIHQHILFLHQLFVFLSIALSRVVPVLVAAFSGQTPSASPAVTQELLTNLSHLASIADRETSIMIHTLLHSVASPASTTSSPAPERAPPHEDISSLARPRPFEVPKGIFDFPDPRASPPGAQSTPHPHREKEAEENHNAHPLTRLSREMEELIIEANIKKDDGPLKSVWEAAMRRGRSLVGVVASAENMGAGQDTPSATEIPKRNFWEAPGPAEGDDKAGKENGLDVEDKESDTTISGSQTPSSPRRNDGAHISH</sequence>
<feature type="compositionally biased region" description="Basic and acidic residues" evidence="2">
    <location>
        <begin position="493"/>
        <end position="502"/>
    </location>
</feature>
<feature type="compositionally biased region" description="Low complexity" evidence="2">
    <location>
        <begin position="321"/>
        <end position="331"/>
    </location>
</feature>
<gene>
    <name evidence="4" type="ORF">D9615_003319</name>
</gene>
<keyword evidence="1" id="KW-0143">Chaperone</keyword>
<dbReference type="Pfam" id="PF00226">
    <property type="entry name" value="DnaJ"/>
    <property type="match status" value="1"/>
</dbReference>
<evidence type="ECO:0000256" key="2">
    <source>
        <dbReference type="SAM" id="MobiDB-lite"/>
    </source>
</evidence>
<dbReference type="GO" id="GO:0005783">
    <property type="term" value="C:endoplasmic reticulum"/>
    <property type="evidence" value="ECO:0007669"/>
    <property type="project" value="TreeGrafter"/>
</dbReference>
<dbReference type="InterPro" id="IPR051948">
    <property type="entry name" value="Hsp70_co-chaperone_J-domain"/>
</dbReference>
<organism evidence="4 5">
    <name type="scientific">Tricholomella constricta</name>
    <dbReference type="NCBI Taxonomy" id="117010"/>
    <lineage>
        <taxon>Eukaryota</taxon>
        <taxon>Fungi</taxon>
        <taxon>Dikarya</taxon>
        <taxon>Basidiomycota</taxon>
        <taxon>Agaricomycotina</taxon>
        <taxon>Agaricomycetes</taxon>
        <taxon>Agaricomycetidae</taxon>
        <taxon>Agaricales</taxon>
        <taxon>Tricholomatineae</taxon>
        <taxon>Lyophyllaceae</taxon>
        <taxon>Tricholomella</taxon>
    </lineage>
</organism>
<evidence type="ECO:0000259" key="3">
    <source>
        <dbReference type="PROSITE" id="PS50076"/>
    </source>
</evidence>
<dbReference type="PANTHER" id="PTHR44360:SF1">
    <property type="entry name" value="DNAJ HOMOLOG SUBFAMILY B MEMBER 9"/>
    <property type="match status" value="1"/>
</dbReference>
<dbReference type="CDD" id="cd06257">
    <property type="entry name" value="DnaJ"/>
    <property type="match status" value="1"/>
</dbReference>
<comment type="caution">
    <text evidence="4">The sequence shown here is derived from an EMBL/GenBank/DDBJ whole genome shotgun (WGS) entry which is preliminary data.</text>
</comment>
<evidence type="ECO:0000313" key="5">
    <source>
        <dbReference type="Proteomes" id="UP000565441"/>
    </source>
</evidence>
<reference evidence="4 5" key="1">
    <citation type="journal article" date="2020" name="ISME J.">
        <title>Uncovering the hidden diversity of litter-decomposition mechanisms in mushroom-forming fungi.</title>
        <authorList>
            <person name="Floudas D."/>
            <person name="Bentzer J."/>
            <person name="Ahren D."/>
            <person name="Johansson T."/>
            <person name="Persson P."/>
            <person name="Tunlid A."/>
        </authorList>
    </citation>
    <scope>NUCLEOTIDE SEQUENCE [LARGE SCALE GENOMIC DNA]</scope>
    <source>
        <strain evidence="4 5">CBS 661.87</strain>
    </source>
</reference>
<evidence type="ECO:0000313" key="4">
    <source>
        <dbReference type="EMBL" id="KAF5384238.1"/>
    </source>
</evidence>